<feature type="region of interest" description="Disordered" evidence="1">
    <location>
        <begin position="92"/>
        <end position="118"/>
    </location>
</feature>
<protein>
    <submittedName>
        <fullName evidence="2">Uncharacterized protein</fullName>
    </submittedName>
</protein>
<evidence type="ECO:0000313" key="2">
    <source>
        <dbReference type="EMBL" id="KAJ3577118.1"/>
    </source>
</evidence>
<name>A0A9W8TN84_9PEZI</name>
<comment type="caution">
    <text evidence="2">The sequence shown here is derived from an EMBL/GenBank/DDBJ whole genome shotgun (WGS) entry which is preliminary data.</text>
</comment>
<sequence>MVIPKKLSNLERGRWRTKCRIALSQHIEAKLGLRLDPSKVRLHTTREDAYSWKMLPEMQHLFSKNLSDHSIGAYKDLCDNVGVAFEAVRSVPESPQTFPGQRTLQQQQNSAHPGPRSFTSQIGELQARNNHLAEELRNVNMQLDAEVQLRSCIDEQLKLAYERSEFLQKELEAAARGETYFRNMALKYSHGISKLVPILDQLQENPGITQDGFM</sequence>
<dbReference type="EMBL" id="JANPWZ010000430">
    <property type="protein sequence ID" value="KAJ3577118.1"/>
    <property type="molecule type" value="Genomic_DNA"/>
</dbReference>
<dbReference type="VEuPathDB" id="FungiDB:F4678DRAFT_413214"/>
<keyword evidence="3" id="KW-1185">Reference proteome</keyword>
<dbReference type="Proteomes" id="UP001148614">
    <property type="component" value="Unassembled WGS sequence"/>
</dbReference>
<accession>A0A9W8TN84</accession>
<evidence type="ECO:0000256" key="1">
    <source>
        <dbReference type="SAM" id="MobiDB-lite"/>
    </source>
</evidence>
<gene>
    <name evidence="2" type="ORF">NPX13_g3450</name>
</gene>
<dbReference type="AlphaFoldDB" id="A0A9W8TN84"/>
<reference evidence="2" key="1">
    <citation type="submission" date="2022-07" db="EMBL/GenBank/DDBJ databases">
        <title>Genome Sequence of Xylaria arbuscula.</title>
        <authorList>
            <person name="Buettner E."/>
        </authorList>
    </citation>
    <scope>NUCLEOTIDE SEQUENCE</scope>
    <source>
        <strain evidence="2">VT107</strain>
    </source>
</reference>
<proteinExistence type="predicted"/>
<feature type="compositionally biased region" description="Polar residues" evidence="1">
    <location>
        <begin position="93"/>
        <end position="118"/>
    </location>
</feature>
<evidence type="ECO:0000313" key="3">
    <source>
        <dbReference type="Proteomes" id="UP001148614"/>
    </source>
</evidence>
<organism evidence="2 3">
    <name type="scientific">Xylaria arbuscula</name>
    <dbReference type="NCBI Taxonomy" id="114810"/>
    <lineage>
        <taxon>Eukaryota</taxon>
        <taxon>Fungi</taxon>
        <taxon>Dikarya</taxon>
        <taxon>Ascomycota</taxon>
        <taxon>Pezizomycotina</taxon>
        <taxon>Sordariomycetes</taxon>
        <taxon>Xylariomycetidae</taxon>
        <taxon>Xylariales</taxon>
        <taxon>Xylariaceae</taxon>
        <taxon>Xylaria</taxon>
    </lineage>
</organism>